<dbReference type="Gene3D" id="1.10.3720.10">
    <property type="entry name" value="MetI-like"/>
    <property type="match status" value="1"/>
</dbReference>
<accession>A0ABU4IRY9</accession>
<sequence>MSLQQKQFKVVRRGKLAAVLLAMIFVISCLSPLLANDKPLLIVYQGQWYFPLIHEYPETEFGGFFDTEADYKDAFVAKEITRHGWWLWPPVHFSFDTINYDVSFPSPPSATNWLGVDDQGRDVLARILYGTQISLMFALGLTLIVACLALLFGACQGYFGGVIDLIGQRVTEIWGAIPAIFIVMIMASLVQPGPWILLLILSLLGWHHLAQQVRAEVLRIRQLDYVQAAIIAGVADRRIIFIHILPNAVVALISNLPFIFAGALGALITLDFLGFGLPAGYPSLGELLAQGKNNLQAPWLGMIGCTYILVLVTSVVLIGEMVQELAARRSSNVGSNSGVTGTDAFTDMAAAKDVTGTDTSVRADSCEDRHPNGLTSCKSGSEIKGGDKHA</sequence>
<dbReference type="InterPro" id="IPR000515">
    <property type="entry name" value="MetI-like"/>
</dbReference>
<dbReference type="InterPro" id="IPR035906">
    <property type="entry name" value="MetI-like_sf"/>
</dbReference>
<dbReference type="CDD" id="cd06261">
    <property type="entry name" value="TM_PBP2"/>
    <property type="match status" value="1"/>
</dbReference>
<dbReference type="SUPFAM" id="SSF161098">
    <property type="entry name" value="MetI-like"/>
    <property type="match status" value="1"/>
</dbReference>
<dbReference type="RefSeq" id="WP_318584569.1">
    <property type="nucleotide sequence ID" value="NZ_JAWRCP010000001.1"/>
</dbReference>
<evidence type="ECO:0000256" key="4">
    <source>
        <dbReference type="ARBA" id="ARBA00023136"/>
    </source>
</evidence>
<dbReference type="EMBL" id="JAWRCP010000001">
    <property type="protein sequence ID" value="MDW6092175.1"/>
    <property type="molecule type" value="Genomic_DNA"/>
</dbReference>
<organism evidence="8 9">
    <name type="scientific">Vibrio rhizosphaerae</name>
    <dbReference type="NCBI Taxonomy" id="398736"/>
    <lineage>
        <taxon>Bacteria</taxon>
        <taxon>Pseudomonadati</taxon>
        <taxon>Pseudomonadota</taxon>
        <taxon>Gammaproteobacteria</taxon>
        <taxon>Vibrionales</taxon>
        <taxon>Vibrionaceae</taxon>
        <taxon>Vibrio</taxon>
    </lineage>
</organism>
<evidence type="ECO:0000313" key="9">
    <source>
        <dbReference type="Proteomes" id="UP001279860"/>
    </source>
</evidence>
<feature type="transmembrane region" description="Helical" evidence="5">
    <location>
        <begin position="171"/>
        <end position="189"/>
    </location>
</feature>
<evidence type="ECO:0000256" key="3">
    <source>
        <dbReference type="ARBA" id="ARBA00022989"/>
    </source>
</evidence>
<dbReference type="PANTHER" id="PTHR30325">
    <property type="entry name" value="MEMBRANE COMPONENT OF ABC TRANSPORTER"/>
    <property type="match status" value="1"/>
</dbReference>
<evidence type="ECO:0000256" key="2">
    <source>
        <dbReference type="ARBA" id="ARBA00022692"/>
    </source>
</evidence>
<comment type="caution">
    <text evidence="8">The sequence shown here is derived from an EMBL/GenBank/DDBJ whole genome shotgun (WGS) entry which is preliminary data.</text>
</comment>
<dbReference type="Proteomes" id="UP001279860">
    <property type="component" value="Unassembled WGS sequence"/>
</dbReference>
<dbReference type="Pfam" id="PF00528">
    <property type="entry name" value="BPD_transp_1"/>
    <property type="match status" value="1"/>
</dbReference>
<feature type="transmembrane region" description="Helical" evidence="5">
    <location>
        <begin position="133"/>
        <end position="159"/>
    </location>
</feature>
<keyword evidence="9" id="KW-1185">Reference proteome</keyword>
<name>A0ABU4IRY9_9VIBR</name>
<dbReference type="PROSITE" id="PS50928">
    <property type="entry name" value="ABC_TM1"/>
    <property type="match status" value="1"/>
</dbReference>
<comment type="subcellular location">
    <subcellularLocation>
        <location evidence="1 5">Cell membrane</location>
        <topology evidence="1 5">Multi-pass membrane protein</topology>
    </subcellularLocation>
</comment>
<feature type="region of interest" description="Disordered" evidence="6">
    <location>
        <begin position="361"/>
        <end position="390"/>
    </location>
</feature>
<feature type="domain" description="ABC transmembrane type-1" evidence="7">
    <location>
        <begin position="135"/>
        <end position="321"/>
    </location>
</feature>
<dbReference type="PROSITE" id="PS51257">
    <property type="entry name" value="PROKAR_LIPOPROTEIN"/>
    <property type="match status" value="1"/>
</dbReference>
<feature type="transmembrane region" description="Helical" evidence="5">
    <location>
        <begin position="297"/>
        <end position="319"/>
    </location>
</feature>
<feature type="transmembrane region" description="Helical" evidence="5">
    <location>
        <begin position="248"/>
        <end position="277"/>
    </location>
</feature>
<gene>
    <name evidence="8" type="ORF">SBX64_06410</name>
</gene>
<evidence type="ECO:0000313" key="8">
    <source>
        <dbReference type="EMBL" id="MDW6092175.1"/>
    </source>
</evidence>
<keyword evidence="3 5" id="KW-1133">Transmembrane helix</keyword>
<evidence type="ECO:0000256" key="6">
    <source>
        <dbReference type="SAM" id="MobiDB-lite"/>
    </source>
</evidence>
<keyword evidence="5" id="KW-0813">Transport</keyword>
<evidence type="ECO:0000259" key="7">
    <source>
        <dbReference type="PROSITE" id="PS50928"/>
    </source>
</evidence>
<feature type="transmembrane region" description="Helical" evidence="5">
    <location>
        <begin position="195"/>
        <end position="213"/>
    </location>
</feature>
<proteinExistence type="inferred from homology"/>
<keyword evidence="2 5" id="KW-0812">Transmembrane</keyword>
<evidence type="ECO:0000256" key="5">
    <source>
        <dbReference type="RuleBase" id="RU363032"/>
    </source>
</evidence>
<protein>
    <submittedName>
        <fullName evidence="8">ABC transporter permease</fullName>
    </submittedName>
</protein>
<reference evidence="8 9" key="1">
    <citation type="submission" date="2023-11" db="EMBL/GenBank/DDBJ databases">
        <title>Plant-associative lifestyle of Vibrio porteresiae and its evolutionary dynamics.</title>
        <authorList>
            <person name="Rameshkumar N."/>
            <person name="Kirti K."/>
        </authorList>
    </citation>
    <scope>NUCLEOTIDE SEQUENCE [LARGE SCALE GENOMIC DNA]</scope>
    <source>
        <strain evidence="8 9">MSSRF7</strain>
    </source>
</reference>
<dbReference type="PANTHER" id="PTHR30325:SF0">
    <property type="entry name" value="INNER MEMBRANE ABC TRANSPORTER PERMEASE PROTEIN YEJE"/>
    <property type="match status" value="1"/>
</dbReference>
<keyword evidence="4 5" id="KW-0472">Membrane</keyword>
<evidence type="ECO:0000256" key="1">
    <source>
        <dbReference type="ARBA" id="ARBA00004651"/>
    </source>
</evidence>
<comment type="similarity">
    <text evidence="5">Belongs to the binding-protein-dependent transport system permease family.</text>
</comment>